<organism evidence="2 3">
    <name type="scientific">Moraxella nasicaprae</name>
    <dbReference type="NCBI Taxonomy" id="2904122"/>
    <lineage>
        <taxon>Bacteria</taxon>
        <taxon>Pseudomonadati</taxon>
        <taxon>Pseudomonadota</taxon>
        <taxon>Gammaproteobacteria</taxon>
        <taxon>Moraxellales</taxon>
        <taxon>Moraxellaceae</taxon>
        <taxon>Moraxella</taxon>
    </lineage>
</organism>
<name>A0ABY6F672_9GAMM</name>
<dbReference type="NCBIfam" id="NF046101">
    <property type="entry name" value="PA3496_fam"/>
    <property type="match status" value="1"/>
</dbReference>
<evidence type="ECO:0000256" key="1">
    <source>
        <dbReference type="SAM" id="MobiDB-lite"/>
    </source>
</evidence>
<sequence>MSDIDDDFDDDNFEEDADAKLADEGKTKPLEKRLKIDALLEEQRLNKLKRALEEEDDFAEFDDFDDDFDDDF</sequence>
<protein>
    <recommendedName>
        <fullName evidence="4">Acidic transcription factor A</fullName>
    </recommendedName>
</protein>
<evidence type="ECO:0000313" key="2">
    <source>
        <dbReference type="EMBL" id="UXZ05447.1"/>
    </source>
</evidence>
<feature type="compositionally biased region" description="Acidic residues" evidence="1">
    <location>
        <begin position="1"/>
        <end position="17"/>
    </location>
</feature>
<dbReference type="Proteomes" id="UP001063782">
    <property type="component" value="Chromosome"/>
</dbReference>
<evidence type="ECO:0008006" key="4">
    <source>
        <dbReference type="Google" id="ProtNLM"/>
    </source>
</evidence>
<accession>A0ABY6F672</accession>
<dbReference type="EMBL" id="CP089977">
    <property type="protein sequence ID" value="UXZ05447.1"/>
    <property type="molecule type" value="Genomic_DNA"/>
</dbReference>
<feature type="region of interest" description="Disordered" evidence="1">
    <location>
        <begin position="1"/>
        <end position="24"/>
    </location>
</feature>
<keyword evidence="3" id="KW-1185">Reference proteome</keyword>
<proteinExistence type="predicted"/>
<reference evidence="2" key="1">
    <citation type="submission" date="2021-12" db="EMBL/GenBank/DDBJ databases">
        <title>taxonomy of Moraxella sp. ZY201224.</title>
        <authorList>
            <person name="Li F."/>
        </authorList>
    </citation>
    <scope>NUCLEOTIDE SEQUENCE</scope>
    <source>
        <strain evidence="2">ZY201224</strain>
    </source>
</reference>
<dbReference type="InterPro" id="IPR058059">
    <property type="entry name" value="PA3496-like"/>
</dbReference>
<evidence type="ECO:0000313" key="3">
    <source>
        <dbReference type="Proteomes" id="UP001063782"/>
    </source>
</evidence>
<dbReference type="RefSeq" id="WP_263076944.1">
    <property type="nucleotide sequence ID" value="NZ_CP089977.1"/>
</dbReference>
<gene>
    <name evidence="2" type="ORF">LU297_03070</name>
</gene>